<dbReference type="AlphaFoldDB" id="A0A438CFK1"/>
<dbReference type="InterPro" id="IPR050216">
    <property type="entry name" value="LRR_domain-containing"/>
</dbReference>
<dbReference type="EMBL" id="QGNW01002257">
    <property type="protein sequence ID" value="RVW21984.1"/>
    <property type="molecule type" value="Genomic_DNA"/>
</dbReference>
<feature type="domain" description="C-JID" evidence="3">
    <location>
        <begin position="167"/>
        <end position="226"/>
    </location>
</feature>
<dbReference type="PANTHER" id="PTHR48051">
    <property type="match status" value="1"/>
</dbReference>
<evidence type="ECO:0000259" key="3">
    <source>
        <dbReference type="Pfam" id="PF20160"/>
    </source>
</evidence>
<name>A0A438CFK1_VITVI</name>
<dbReference type="PANTHER" id="PTHR48051:SF1">
    <property type="entry name" value="RAS SUPPRESSOR PROTEIN 1"/>
    <property type="match status" value="1"/>
</dbReference>
<gene>
    <name evidence="4" type="ORF">CK203_110265</name>
</gene>
<accession>A0A438CFK1</accession>
<feature type="domain" description="C-JID" evidence="3">
    <location>
        <begin position="360"/>
        <end position="507"/>
    </location>
</feature>
<dbReference type="Proteomes" id="UP000288805">
    <property type="component" value="Unassembled WGS sequence"/>
</dbReference>
<dbReference type="SUPFAM" id="SSF52058">
    <property type="entry name" value="L domain-like"/>
    <property type="match status" value="1"/>
</dbReference>
<keyword evidence="1" id="KW-0433">Leucine-rich repeat</keyword>
<proteinExistence type="predicted"/>
<dbReference type="Gene3D" id="3.80.10.10">
    <property type="entry name" value="Ribonuclease Inhibitor"/>
    <property type="match status" value="1"/>
</dbReference>
<evidence type="ECO:0000256" key="2">
    <source>
        <dbReference type="ARBA" id="ARBA00022737"/>
    </source>
</evidence>
<evidence type="ECO:0000313" key="4">
    <source>
        <dbReference type="EMBL" id="RVW21984.1"/>
    </source>
</evidence>
<sequence>MKRDILSDSFSRSSLELSSVGDFNIMEVGIQGILSDIWNLSSLVELSLNNCNLKEGKILNHVCHLSSLEELSLDGSHFSSIHAGITRLSNLRALNLSRCKKLQEIPELPSSLRRLKYDFHSTGLFLLYPLDLHSAFVQEPQISLGASDFGRSIFIPRSSGILEGTKNQSMGSNDVRIELPQNWYENNEFLGFALYYCVLVTSEFELYCMLAIGANYQSKVVDTLLIKYQCDCPDDDDGSVSDLVWVTYYPKHAIKKQCHSNQWTHSLPSTICLDSNRVLVAIQSDDCHMSSWEALNRSINYFSSIIPISIIQLSKLRVHLSHCQKLLQIPELPPSLRTLDVHACPYLETLSRPSSLLGNNGIPKRISQQKKGAQITIELPMDWYQNNDFLGFALYSDYVPLHIESKEDPCGLKCKLKFHGHRYEFLDDLLSKFGSMDGLSSKFWPIGGLSFSHHNGDELNGVWVAYYPKVAIPNWYKSNKWRHLKASFRGYLGNKQVKECGFHLIYMPKIVSRTIHKIYTSIKGIKRDHTPILIQYPDVQRCCGTKSVAEDIDVNG</sequence>
<evidence type="ECO:0000313" key="5">
    <source>
        <dbReference type="Proteomes" id="UP000288805"/>
    </source>
</evidence>
<organism evidence="4 5">
    <name type="scientific">Vitis vinifera</name>
    <name type="common">Grape</name>
    <dbReference type="NCBI Taxonomy" id="29760"/>
    <lineage>
        <taxon>Eukaryota</taxon>
        <taxon>Viridiplantae</taxon>
        <taxon>Streptophyta</taxon>
        <taxon>Embryophyta</taxon>
        <taxon>Tracheophyta</taxon>
        <taxon>Spermatophyta</taxon>
        <taxon>Magnoliopsida</taxon>
        <taxon>eudicotyledons</taxon>
        <taxon>Gunneridae</taxon>
        <taxon>Pentapetalae</taxon>
        <taxon>rosids</taxon>
        <taxon>Vitales</taxon>
        <taxon>Vitaceae</taxon>
        <taxon>Viteae</taxon>
        <taxon>Vitis</taxon>
    </lineage>
</organism>
<keyword evidence="2" id="KW-0677">Repeat</keyword>
<reference evidence="4 5" key="1">
    <citation type="journal article" date="2018" name="PLoS Genet.">
        <title>Population sequencing reveals clonal diversity and ancestral inbreeding in the grapevine cultivar Chardonnay.</title>
        <authorList>
            <person name="Roach M.J."/>
            <person name="Johnson D.L."/>
            <person name="Bohlmann J."/>
            <person name="van Vuuren H.J."/>
            <person name="Jones S.J."/>
            <person name="Pretorius I.S."/>
            <person name="Schmidt S.A."/>
            <person name="Borneman A.R."/>
        </authorList>
    </citation>
    <scope>NUCLEOTIDE SEQUENCE [LARGE SCALE GENOMIC DNA]</scope>
    <source>
        <strain evidence="5">cv. Chardonnay</strain>
        <tissue evidence="4">Leaf</tissue>
    </source>
</reference>
<dbReference type="Pfam" id="PF20160">
    <property type="entry name" value="C-JID"/>
    <property type="match status" value="2"/>
</dbReference>
<dbReference type="InterPro" id="IPR032675">
    <property type="entry name" value="LRR_dom_sf"/>
</dbReference>
<comment type="caution">
    <text evidence="4">The sequence shown here is derived from an EMBL/GenBank/DDBJ whole genome shotgun (WGS) entry which is preliminary data.</text>
</comment>
<dbReference type="InterPro" id="IPR045344">
    <property type="entry name" value="C-JID"/>
</dbReference>
<protein>
    <recommendedName>
        <fullName evidence="3">C-JID domain-containing protein</fullName>
    </recommendedName>
</protein>
<evidence type="ECO:0000256" key="1">
    <source>
        <dbReference type="ARBA" id="ARBA00022614"/>
    </source>
</evidence>